<keyword evidence="1" id="KW-1133">Transmembrane helix</keyword>
<gene>
    <name evidence="2" type="ORF">XA26_19830</name>
</gene>
<dbReference type="PATRIC" id="fig|1766.6.peg.1967"/>
<accession>A0A0N9YEV6</accession>
<keyword evidence="1" id="KW-0812">Transmembrane</keyword>
<dbReference type="EMBL" id="CP011269">
    <property type="protein sequence ID" value="ALI25829.1"/>
    <property type="molecule type" value="Genomic_DNA"/>
</dbReference>
<protein>
    <recommendedName>
        <fullName evidence="4">Mce-associated membrane protein</fullName>
    </recommendedName>
</protein>
<dbReference type="AlphaFoldDB" id="A0A0N9YEV6"/>
<reference evidence="2 3" key="1">
    <citation type="journal article" date="2015" name="MBio">
        <title>Enzymatic Degradation of Phenazines Can Generate Energy and Protect Sensitive Organisms from Toxicity.</title>
        <authorList>
            <person name="Costa K.C."/>
            <person name="Bergkessel M."/>
            <person name="Saunders S."/>
            <person name="Korlach J."/>
            <person name="Newman D.K."/>
        </authorList>
    </citation>
    <scope>NUCLEOTIDE SEQUENCE [LARGE SCALE GENOMIC DNA]</scope>
    <source>
        <strain evidence="2 3">CT6</strain>
    </source>
</reference>
<dbReference type="KEGG" id="mft:XA26_19830"/>
<keyword evidence="1" id="KW-0472">Membrane</keyword>
<sequence>MTEAVEEPSREPRTPRRISFSVQGLLVTASIVGLIVALSVMMWLYLGEKAAVDDLHREASDTSHAEQIAIDYAVNAAVMDFKDLAPWKQKLVAGTTPELGEKLTKAANAMEQIILPLEWISTAKPIAAKVRTDESGIYVVDAFVSVMTKTVQAADSLQSTATYAITIDSNNDWRISDVGGIAAVVGDK</sequence>
<name>A0A0N9YEV6_MYCFO</name>
<dbReference type="STRING" id="1766.XA26_19830"/>
<feature type="transmembrane region" description="Helical" evidence="1">
    <location>
        <begin position="20"/>
        <end position="46"/>
    </location>
</feature>
<evidence type="ECO:0000256" key="1">
    <source>
        <dbReference type="SAM" id="Phobius"/>
    </source>
</evidence>
<dbReference type="Proteomes" id="UP000057134">
    <property type="component" value="Chromosome"/>
</dbReference>
<evidence type="ECO:0000313" key="2">
    <source>
        <dbReference type="EMBL" id="ALI25829.1"/>
    </source>
</evidence>
<evidence type="ECO:0008006" key="4">
    <source>
        <dbReference type="Google" id="ProtNLM"/>
    </source>
</evidence>
<organism evidence="2 3">
    <name type="scientific">Mycolicibacterium fortuitum</name>
    <name type="common">Mycobacterium fortuitum</name>
    <dbReference type="NCBI Taxonomy" id="1766"/>
    <lineage>
        <taxon>Bacteria</taxon>
        <taxon>Bacillati</taxon>
        <taxon>Actinomycetota</taxon>
        <taxon>Actinomycetes</taxon>
        <taxon>Mycobacteriales</taxon>
        <taxon>Mycobacteriaceae</taxon>
        <taxon>Mycolicibacterium</taxon>
    </lineage>
</organism>
<proteinExistence type="predicted"/>
<evidence type="ECO:0000313" key="3">
    <source>
        <dbReference type="Proteomes" id="UP000057134"/>
    </source>
</evidence>
<keyword evidence="3" id="KW-1185">Reference proteome</keyword>